<evidence type="ECO:0000313" key="8">
    <source>
        <dbReference type="EMBL" id="EKY00123.1"/>
    </source>
</evidence>
<keyword evidence="3" id="KW-0997">Cell inner membrane</keyword>
<dbReference type="CDD" id="cd07984">
    <property type="entry name" value="LPLAT_LABLAT-like"/>
    <property type="match status" value="1"/>
</dbReference>
<evidence type="ECO:0000256" key="1">
    <source>
        <dbReference type="ARBA" id="ARBA00004533"/>
    </source>
</evidence>
<protein>
    <submittedName>
        <fullName evidence="8">Lipid A biosynthesis (KDO)2-(Lauroyl)-lipid IVA acyltransferase</fullName>
    </submittedName>
</protein>
<accession>L1N9R8</accession>
<comment type="subcellular location">
    <subcellularLocation>
        <location evidence="1">Cell inner membrane</location>
    </subcellularLocation>
</comment>
<evidence type="ECO:0000256" key="4">
    <source>
        <dbReference type="ARBA" id="ARBA00022679"/>
    </source>
</evidence>
<dbReference type="GO" id="GO:0005886">
    <property type="term" value="C:plasma membrane"/>
    <property type="evidence" value="ECO:0007669"/>
    <property type="project" value="UniProtKB-SubCell"/>
</dbReference>
<name>L1N9R8_9BACT</name>
<dbReference type="EMBL" id="AMEP01000089">
    <property type="protein sequence ID" value="EKY00123.1"/>
    <property type="molecule type" value="Genomic_DNA"/>
</dbReference>
<keyword evidence="9" id="KW-1185">Reference proteome</keyword>
<dbReference type="RefSeq" id="WP_009162634.1">
    <property type="nucleotide sequence ID" value="NZ_KB290998.1"/>
</dbReference>
<reference evidence="8 9" key="1">
    <citation type="submission" date="2012-05" db="EMBL/GenBank/DDBJ databases">
        <authorList>
            <person name="Weinstock G."/>
            <person name="Sodergren E."/>
            <person name="Lobos E.A."/>
            <person name="Fulton L."/>
            <person name="Fulton R."/>
            <person name="Courtney L."/>
            <person name="Fronick C."/>
            <person name="O'Laughlin M."/>
            <person name="Godfrey J."/>
            <person name="Wilson R.M."/>
            <person name="Miner T."/>
            <person name="Farmer C."/>
            <person name="Delehaunty K."/>
            <person name="Cordes M."/>
            <person name="Minx P."/>
            <person name="Tomlinson C."/>
            <person name="Chen J."/>
            <person name="Wollam A."/>
            <person name="Pepin K.H."/>
            <person name="Bhonagiri V."/>
            <person name="Zhang X."/>
            <person name="Suruliraj S."/>
            <person name="Warren W."/>
            <person name="Mitreva M."/>
            <person name="Mardis E.R."/>
            <person name="Wilson R.K."/>
        </authorList>
    </citation>
    <scope>NUCLEOTIDE SEQUENCE [LARGE SCALE GENOMIC DNA]</scope>
    <source>
        <strain evidence="8 9">F0055</strain>
    </source>
</reference>
<organism evidence="8 9">
    <name type="scientific">Hoylesella saccharolytica F0055</name>
    <dbReference type="NCBI Taxonomy" id="1127699"/>
    <lineage>
        <taxon>Bacteria</taxon>
        <taxon>Pseudomonadati</taxon>
        <taxon>Bacteroidota</taxon>
        <taxon>Bacteroidia</taxon>
        <taxon>Bacteroidales</taxon>
        <taxon>Prevotellaceae</taxon>
        <taxon>Hoylesella</taxon>
    </lineage>
</organism>
<dbReference type="Pfam" id="PF03279">
    <property type="entry name" value="Lip_A_acyltrans"/>
    <property type="match status" value="1"/>
</dbReference>
<dbReference type="OrthoDB" id="9808633at2"/>
<keyword evidence="5 7" id="KW-0472">Membrane</keyword>
<dbReference type="PANTHER" id="PTHR30606:SF10">
    <property type="entry name" value="PHOSPHATIDYLINOSITOL MANNOSIDE ACYLTRANSFERASE"/>
    <property type="match status" value="1"/>
</dbReference>
<dbReference type="PATRIC" id="fig|1127699.3.peg.1259"/>
<gene>
    <name evidence="8" type="ORF">HMPREF9151_01358</name>
</gene>
<evidence type="ECO:0000256" key="2">
    <source>
        <dbReference type="ARBA" id="ARBA00022475"/>
    </source>
</evidence>
<dbReference type="AlphaFoldDB" id="L1N9R8"/>
<dbReference type="HOGENOM" id="CLU_049421_2_0_10"/>
<dbReference type="STRING" id="1127699.HMPREF9151_01358"/>
<keyword evidence="6 8" id="KW-0012">Acyltransferase</keyword>
<dbReference type="GO" id="GO:0016746">
    <property type="term" value="F:acyltransferase activity"/>
    <property type="evidence" value="ECO:0007669"/>
    <property type="project" value="UniProtKB-KW"/>
</dbReference>
<keyword evidence="4 8" id="KW-0808">Transferase</keyword>
<evidence type="ECO:0000256" key="3">
    <source>
        <dbReference type="ARBA" id="ARBA00022519"/>
    </source>
</evidence>
<dbReference type="Proteomes" id="UP000010433">
    <property type="component" value="Unassembled WGS sequence"/>
</dbReference>
<dbReference type="PANTHER" id="PTHR30606">
    <property type="entry name" value="LIPID A BIOSYNTHESIS LAUROYL ACYLTRANSFERASE"/>
    <property type="match status" value="1"/>
</dbReference>
<keyword evidence="7" id="KW-0812">Transmembrane</keyword>
<keyword evidence="7" id="KW-1133">Transmembrane helix</keyword>
<feature type="transmembrane region" description="Helical" evidence="7">
    <location>
        <begin position="30"/>
        <end position="49"/>
    </location>
</feature>
<dbReference type="InterPro" id="IPR004960">
    <property type="entry name" value="LipA_acyltrans"/>
</dbReference>
<comment type="caution">
    <text evidence="8">The sequence shown here is derived from an EMBL/GenBank/DDBJ whole genome shotgun (WGS) entry which is preliminary data.</text>
</comment>
<sequence length="300" mass="35502">MTQEWQGKTDGNRWMQQQLIFWFRFLNLRIYYAGVACTVPFYMLFGKGFRPSYRFYRKRLGMSSIQSLWYSYKNHYRFGQVMIDRFACYAGKYFDFTIDNYAYFEHLAQQKDAFAMLSAHVGNFEIGGYSLVAETKTINMLVFADETETVMENREIQFGRTNIRMIPMQKDMSHLFAINNALYNGEILSMTADRCNSSAQTVKCSFFGSEVYFPMGPFATIALRNLPTLVVLIMKEGLKRYHIFIHRLEMPSENLSRQQRIEALAQQYGTMVETVVRRYPEQWFNFFDLWKTTNSRHSTR</sequence>
<dbReference type="GO" id="GO:0009247">
    <property type="term" value="P:glycolipid biosynthetic process"/>
    <property type="evidence" value="ECO:0007669"/>
    <property type="project" value="UniProtKB-ARBA"/>
</dbReference>
<keyword evidence="2" id="KW-1003">Cell membrane</keyword>
<proteinExistence type="predicted"/>
<evidence type="ECO:0000256" key="6">
    <source>
        <dbReference type="ARBA" id="ARBA00023315"/>
    </source>
</evidence>
<evidence type="ECO:0000313" key="9">
    <source>
        <dbReference type="Proteomes" id="UP000010433"/>
    </source>
</evidence>
<evidence type="ECO:0000256" key="5">
    <source>
        <dbReference type="ARBA" id="ARBA00023136"/>
    </source>
</evidence>
<evidence type="ECO:0000256" key="7">
    <source>
        <dbReference type="SAM" id="Phobius"/>
    </source>
</evidence>